<feature type="domain" description="Smf/DprA SLOG" evidence="2">
    <location>
        <begin position="7"/>
        <end position="215"/>
    </location>
</feature>
<comment type="similarity">
    <text evidence="1">Belongs to the DprA/Smf family.</text>
</comment>
<dbReference type="Gene3D" id="1.10.10.10">
    <property type="entry name" value="Winged helix-like DNA-binding domain superfamily/Winged helix DNA-binding domain"/>
    <property type="match status" value="1"/>
</dbReference>
<dbReference type="NCBIfam" id="TIGR00732">
    <property type="entry name" value="dprA"/>
    <property type="match status" value="1"/>
</dbReference>
<dbReference type="InterPro" id="IPR057666">
    <property type="entry name" value="DrpA_SLOG"/>
</dbReference>
<evidence type="ECO:0000313" key="5">
    <source>
        <dbReference type="Proteomes" id="UP000231480"/>
    </source>
</evidence>
<evidence type="ECO:0000259" key="3">
    <source>
        <dbReference type="Pfam" id="PF17782"/>
    </source>
</evidence>
<evidence type="ECO:0000256" key="1">
    <source>
        <dbReference type="ARBA" id="ARBA00006525"/>
    </source>
</evidence>
<dbReference type="SUPFAM" id="SSF102405">
    <property type="entry name" value="MCP/YpsA-like"/>
    <property type="match status" value="1"/>
</dbReference>
<proteinExistence type="inferred from homology"/>
<dbReference type="Pfam" id="PF02481">
    <property type="entry name" value="DNA_processg_A"/>
    <property type="match status" value="1"/>
</dbReference>
<dbReference type="GO" id="GO:0009294">
    <property type="term" value="P:DNA-mediated transformation"/>
    <property type="evidence" value="ECO:0007669"/>
    <property type="project" value="InterPro"/>
</dbReference>
<dbReference type="Gene3D" id="3.40.50.450">
    <property type="match status" value="1"/>
</dbReference>
<feature type="domain" description="DprA winged helix" evidence="3">
    <location>
        <begin position="231"/>
        <end position="283"/>
    </location>
</feature>
<dbReference type="InterPro" id="IPR003488">
    <property type="entry name" value="DprA"/>
</dbReference>
<dbReference type="Pfam" id="PF17782">
    <property type="entry name" value="WHD_DprA"/>
    <property type="match status" value="1"/>
</dbReference>
<protein>
    <submittedName>
        <fullName evidence="4">DNA-protecting protein DprA</fullName>
    </submittedName>
</protein>
<dbReference type="InterPro" id="IPR036388">
    <property type="entry name" value="WH-like_DNA-bd_sf"/>
</dbReference>
<evidence type="ECO:0000313" key="4">
    <source>
        <dbReference type="EMBL" id="PIP17067.1"/>
    </source>
</evidence>
<name>A0A2G9YCW9_9BACT</name>
<evidence type="ECO:0000259" key="2">
    <source>
        <dbReference type="Pfam" id="PF02481"/>
    </source>
</evidence>
<gene>
    <name evidence="4" type="primary">dprA</name>
    <name evidence="4" type="ORF">COX44_01945</name>
</gene>
<dbReference type="PANTHER" id="PTHR43022:SF1">
    <property type="entry name" value="PROTEIN SMF"/>
    <property type="match status" value="1"/>
</dbReference>
<accession>A0A2G9YCW9</accession>
<comment type="caution">
    <text evidence="4">The sequence shown here is derived from an EMBL/GenBank/DDBJ whole genome shotgun (WGS) entry which is preliminary data.</text>
</comment>
<organism evidence="4 5">
    <name type="scientific">Candidatus Portnoybacteria bacterium CG23_combo_of_CG06-09_8_20_14_all_37_13</name>
    <dbReference type="NCBI Taxonomy" id="1974819"/>
    <lineage>
        <taxon>Bacteria</taxon>
        <taxon>Candidatus Portnoyibacteriota</taxon>
    </lineage>
</organism>
<dbReference type="AlphaFoldDB" id="A0A2G9YCW9"/>
<dbReference type="EMBL" id="PCRH01000043">
    <property type="protein sequence ID" value="PIP17067.1"/>
    <property type="molecule type" value="Genomic_DNA"/>
</dbReference>
<reference evidence="4 5" key="1">
    <citation type="submission" date="2017-09" db="EMBL/GenBank/DDBJ databases">
        <title>Depth-based differentiation of microbial function through sediment-hosted aquifers and enrichment of novel symbionts in the deep terrestrial subsurface.</title>
        <authorList>
            <person name="Probst A.J."/>
            <person name="Ladd B."/>
            <person name="Jarett J.K."/>
            <person name="Geller-Mcgrath D.E."/>
            <person name="Sieber C.M."/>
            <person name="Emerson J.B."/>
            <person name="Anantharaman K."/>
            <person name="Thomas B.C."/>
            <person name="Malmstrom R."/>
            <person name="Stieglmeier M."/>
            <person name="Klingl A."/>
            <person name="Woyke T."/>
            <person name="Ryan C.M."/>
            <person name="Banfield J.F."/>
        </authorList>
    </citation>
    <scope>NUCLEOTIDE SEQUENCE [LARGE SCALE GENOMIC DNA]</scope>
    <source>
        <strain evidence="4">CG23_combo_of_CG06-09_8_20_14_all_37_13</strain>
    </source>
</reference>
<dbReference type="PANTHER" id="PTHR43022">
    <property type="entry name" value="PROTEIN SMF"/>
    <property type="match status" value="1"/>
</dbReference>
<sequence>MSSIRRITKQNKEYPRLLKEIFKPPALYVRGNFNKADDFALAVVGTRKPTYYGQQTADKIVYDLAQSGLTIISGLALGVDTIVHKTTLKAGGRTIAVLGAGVDDKSLYPQENRKLALKIEKSGAVISEYPLGTSAKPGYFPQRNRIISGLALGTLVIEAGFKSGALITAHCALDQNREVFCVPGSIFSEKSAGANNLIKLGAKLVTSAKDILEELNLTQSLKLFETKKIIADSPEEAKILKFLNHEPKHIDELLKQTKLDAAVISATLSLMEIRNKIKNIGGGNYVLAR</sequence>
<dbReference type="InterPro" id="IPR041614">
    <property type="entry name" value="DprA_WH"/>
</dbReference>
<dbReference type="Proteomes" id="UP000231480">
    <property type="component" value="Unassembled WGS sequence"/>
</dbReference>